<sequence length="131" mass="14190">MQDETDWYGPEAATFGDRLAAARDAAGMGAEELARRLGVKLTTLESWEADRAEPRAHRLQLIAGLLDVSVVWLLSGEGAGVDVPPEGSMAQADMRAVLTDLRAVQAEMKATAERVGRLEKRLKALMQETQG</sequence>
<protein>
    <submittedName>
        <fullName evidence="6">DNA-binding protein</fullName>
    </submittedName>
</protein>
<evidence type="ECO:0000313" key="7">
    <source>
        <dbReference type="Proteomes" id="UP000019063"/>
    </source>
</evidence>
<dbReference type="STRING" id="1379903.ATO8_03091"/>
<dbReference type="InterPro" id="IPR001387">
    <property type="entry name" value="Cro/C1-type_HTH"/>
</dbReference>
<gene>
    <name evidence="6" type="ORF">ATO8_03091</name>
</gene>
<evidence type="ECO:0000256" key="1">
    <source>
        <dbReference type="ARBA" id="ARBA00023015"/>
    </source>
</evidence>
<evidence type="ECO:0000256" key="3">
    <source>
        <dbReference type="ARBA" id="ARBA00023163"/>
    </source>
</evidence>
<dbReference type="Pfam" id="PF01381">
    <property type="entry name" value="HTH_3"/>
    <property type="match status" value="1"/>
</dbReference>
<accession>W4HM47</accession>
<dbReference type="PANTHER" id="PTHR40661">
    <property type="match status" value="1"/>
</dbReference>
<reference evidence="6 7" key="1">
    <citation type="journal article" date="2014" name="Antonie Van Leeuwenhoek">
        <title>Roseivivax atlanticus sp. nov., isolated from surface seawater of the Atlantic Ocean.</title>
        <authorList>
            <person name="Li G."/>
            <person name="Lai Q."/>
            <person name="Liu X."/>
            <person name="Sun F."/>
            <person name="Shao Z."/>
        </authorList>
    </citation>
    <scope>NUCLEOTIDE SEQUENCE [LARGE SCALE GENOMIC DNA]</scope>
    <source>
        <strain evidence="6 7">22II-s10s</strain>
    </source>
</reference>
<dbReference type="OrthoDB" id="5659783at2"/>
<keyword evidence="3" id="KW-0804">Transcription</keyword>
<proteinExistence type="predicted"/>
<dbReference type="AlphaFoldDB" id="W4HM47"/>
<dbReference type="SMART" id="SM00530">
    <property type="entry name" value="HTH_XRE"/>
    <property type="match status" value="1"/>
</dbReference>
<dbReference type="eggNOG" id="COG1396">
    <property type="taxonomic scope" value="Bacteria"/>
</dbReference>
<evidence type="ECO:0000256" key="4">
    <source>
        <dbReference type="SAM" id="Coils"/>
    </source>
</evidence>
<name>W4HM47_9RHOB</name>
<organism evidence="6 7">
    <name type="scientific">Roseivivax marinus</name>
    <dbReference type="NCBI Taxonomy" id="1379903"/>
    <lineage>
        <taxon>Bacteria</taxon>
        <taxon>Pseudomonadati</taxon>
        <taxon>Pseudomonadota</taxon>
        <taxon>Alphaproteobacteria</taxon>
        <taxon>Rhodobacterales</taxon>
        <taxon>Roseobacteraceae</taxon>
        <taxon>Roseivivax</taxon>
    </lineage>
</organism>
<dbReference type="EMBL" id="AQQW01000002">
    <property type="protein sequence ID" value="ETW13842.1"/>
    <property type="molecule type" value="Genomic_DNA"/>
</dbReference>
<feature type="coiled-coil region" evidence="4">
    <location>
        <begin position="101"/>
        <end position="128"/>
    </location>
</feature>
<evidence type="ECO:0000256" key="2">
    <source>
        <dbReference type="ARBA" id="ARBA00023125"/>
    </source>
</evidence>
<keyword evidence="4" id="KW-0175">Coiled coil</keyword>
<keyword evidence="2 6" id="KW-0238">DNA-binding</keyword>
<keyword evidence="7" id="KW-1185">Reference proteome</keyword>
<dbReference type="PATRIC" id="fig|1317118.6.peg.635"/>
<dbReference type="PANTHER" id="PTHR40661:SF3">
    <property type="entry name" value="FELS-1 PROPHAGE TRANSCRIPTIONAL REGULATOR"/>
    <property type="match status" value="1"/>
</dbReference>
<dbReference type="RefSeq" id="WP_043842009.1">
    <property type="nucleotide sequence ID" value="NZ_AQQW01000002.1"/>
</dbReference>
<dbReference type="CDD" id="cd00093">
    <property type="entry name" value="HTH_XRE"/>
    <property type="match status" value="1"/>
</dbReference>
<feature type="domain" description="HTH cro/C1-type" evidence="5">
    <location>
        <begin position="19"/>
        <end position="73"/>
    </location>
</feature>
<dbReference type="PROSITE" id="PS50943">
    <property type="entry name" value="HTH_CROC1"/>
    <property type="match status" value="1"/>
</dbReference>
<dbReference type="Gene3D" id="1.10.260.40">
    <property type="entry name" value="lambda repressor-like DNA-binding domains"/>
    <property type="match status" value="1"/>
</dbReference>
<dbReference type="InterPro" id="IPR010982">
    <property type="entry name" value="Lambda_DNA-bd_dom_sf"/>
</dbReference>
<dbReference type="SUPFAM" id="SSF47413">
    <property type="entry name" value="lambda repressor-like DNA-binding domains"/>
    <property type="match status" value="1"/>
</dbReference>
<comment type="caution">
    <text evidence="6">The sequence shown here is derived from an EMBL/GenBank/DDBJ whole genome shotgun (WGS) entry which is preliminary data.</text>
</comment>
<dbReference type="Proteomes" id="UP000019063">
    <property type="component" value="Unassembled WGS sequence"/>
</dbReference>
<evidence type="ECO:0000259" key="5">
    <source>
        <dbReference type="PROSITE" id="PS50943"/>
    </source>
</evidence>
<keyword evidence="1" id="KW-0805">Transcription regulation</keyword>
<dbReference type="GO" id="GO:0003677">
    <property type="term" value="F:DNA binding"/>
    <property type="evidence" value="ECO:0007669"/>
    <property type="project" value="UniProtKB-KW"/>
</dbReference>
<evidence type="ECO:0000313" key="6">
    <source>
        <dbReference type="EMBL" id="ETW13842.1"/>
    </source>
</evidence>